<dbReference type="InterPro" id="IPR011008">
    <property type="entry name" value="Dimeric_a/b-barrel"/>
</dbReference>
<dbReference type="Pfam" id="PF07876">
    <property type="entry name" value="Dabb"/>
    <property type="match status" value="1"/>
</dbReference>
<dbReference type="RefSeq" id="WP_176619807.1">
    <property type="nucleotide sequence ID" value="NZ_WYET01000003.1"/>
</dbReference>
<dbReference type="SUPFAM" id="SSF54909">
    <property type="entry name" value="Dimeric alpha+beta barrel"/>
    <property type="match status" value="1"/>
</dbReference>
<feature type="domain" description="Stress-response A/B barrel" evidence="1">
    <location>
        <begin position="33"/>
        <end position="129"/>
    </location>
</feature>
<evidence type="ECO:0000313" key="2">
    <source>
        <dbReference type="EMBL" id="NVN17994.1"/>
    </source>
</evidence>
<accession>A0A850NDE4</accession>
<comment type="caution">
    <text evidence="2">The sequence shown here is derived from an EMBL/GenBank/DDBJ whole genome shotgun (WGS) entry which is preliminary data.</text>
</comment>
<reference evidence="2 3" key="1">
    <citation type="submission" date="2020-01" db="EMBL/GenBank/DDBJ databases">
        <title>Draft Genome Analysis of Muricauda sp. HICW Isolated from coastal seawater of PR China.</title>
        <authorList>
            <person name="Chen M.-X."/>
        </authorList>
    </citation>
    <scope>NUCLEOTIDE SEQUENCE [LARGE SCALE GENOMIC DNA]</scope>
    <source>
        <strain evidence="2 3">HICW</strain>
    </source>
</reference>
<organism evidence="2 3">
    <name type="scientific">Flagellimonas chongwuensis</name>
    <dbReference type="NCBI Taxonomy" id="2697365"/>
    <lineage>
        <taxon>Bacteria</taxon>
        <taxon>Pseudomonadati</taxon>
        <taxon>Bacteroidota</taxon>
        <taxon>Flavobacteriia</taxon>
        <taxon>Flavobacteriales</taxon>
        <taxon>Flavobacteriaceae</taxon>
        <taxon>Flagellimonas</taxon>
    </lineage>
</organism>
<evidence type="ECO:0000313" key="3">
    <source>
        <dbReference type="Proteomes" id="UP000558089"/>
    </source>
</evidence>
<dbReference type="InterPro" id="IPR013097">
    <property type="entry name" value="Dabb"/>
</dbReference>
<dbReference type="EMBL" id="WYET01000003">
    <property type="protein sequence ID" value="NVN17994.1"/>
    <property type="molecule type" value="Genomic_DNA"/>
</dbReference>
<dbReference type="PROSITE" id="PS51257">
    <property type="entry name" value="PROKAR_LIPOPROTEIN"/>
    <property type="match status" value="1"/>
</dbReference>
<dbReference type="PROSITE" id="PS51502">
    <property type="entry name" value="S_R_A_B_BARREL"/>
    <property type="match status" value="1"/>
</dbReference>
<sequence length="134" mass="15492">MKTKIITLLLVGVLASSCEQTKSEMKTNFDHTFTHTVFFWFKNPDSQEARDTFEASLTKFLNNSEYAKTKFIGKPPRATRDVVDDSFTYSLILSFESAEDQAAYQEEPPHMVFIEECEDLWEKVIVYDSEGIQQ</sequence>
<dbReference type="Gene3D" id="3.30.70.100">
    <property type="match status" value="1"/>
</dbReference>
<keyword evidence="3" id="KW-1185">Reference proteome</keyword>
<dbReference type="SMART" id="SM00886">
    <property type="entry name" value="Dabb"/>
    <property type="match status" value="1"/>
</dbReference>
<gene>
    <name evidence="2" type="ORF">GUA46_06555</name>
</gene>
<name>A0A850NDE4_9FLAO</name>
<protein>
    <submittedName>
        <fullName evidence="2">Dabb family protein</fullName>
    </submittedName>
</protein>
<evidence type="ECO:0000259" key="1">
    <source>
        <dbReference type="PROSITE" id="PS51502"/>
    </source>
</evidence>
<dbReference type="AlphaFoldDB" id="A0A850NDE4"/>
<proteinExistence type="predicted"/>
<dbReference type="Proteomes" id="UP000558089">
    <property type="component" value="Unassembled WGS sequence"/>
</dbReference>